<dbReference type="PANTHER" id="PTHR14084">
    <property type="entry name" value="KYNURENINASE"/>
    <property type="match status" value="1"/>
</dbReference>
<evidence type="ECO:0000256" key="4">
    <source>
        <dbReference type="NCBIfam" id="TIGR01814"/>
    </source>
</evidence>
<dbReference type="InterPro" id="IPR015422">
    <property type="entry name" value="PyrdxlP-dep_Trfase_small"/>
</dbReference>
<sequence length="404" mass="44254">MSGMGSKMLELDDEDELKDFRACFVDDRSGVNYLDGNSLGRLSRAARDSIMTAIDQEWGVELIRGWEHWGELSFAIGDTLAAELLGAASGQVVVADSTSVNLYKVIMAAHSLVPDRRVLLADLNDFPTDRYILEGIAKANRMELRFIATAMDEPVVADDFAPYLDDDVAVVVLSQVNYRSGALNDLAQIAYTVHSVGAMLVGDLSHSVGAVPIALDDDDIDFAVGCTYKYLNGGPGSPAFLYARRRLQAELTQPIWGWFSARDQFTMAPGYEPVAGIGRFLVGTPPVLQLRALEGALTVVCEAGIERLRAKSLRQTELAIELFEQVLAPHGFRLASPRLGPERGGHVSFEHPHAQELTSILLRDHRVLVDYRAPNRVRFAPSPLYTSFAQVYEGIMALAKAVES</sequence>
<reference evidence="6 7" key="1">
    <citation type="submission" date="2024-07" db="EMBL/GenBank/DDBJ databases">
        <title>Draft Genome Sequence of Ferrimicrobium acidiphilum Strain YE2023, Isolated from a Pulp of Bioleach Reactor.</title>
        <authorList>
            <person name="Elkina Y.A."/>
            <person name="Bulaeva A.G."/>
            <person name="Beletsky A.V."/>
            <person name="Mardanov A.V."/>
        </authorList>
    </citation>
    <scope>NUCLEOTIDE SEQUENCE [LARGE SCALE GENOMIC DNA]</scope>
    <source>
        <strain evidence="6 7">YE2023</strain>
    </source>
</reference>
<protein>
    <recommendedName>
        <fullName evidence="4 5">Kynureninase</fullName>
        <ecNumber evidence="4 5">3.7.1.3</ecNumber>
    </recommendedName>
</protein>
<dbReference type="Gene3D" id="3.40.640.10">
    <property type="entry name" value="Type I PLP-dependent aspartate aminotransferase-like (Major domain)"/>
    <property type="match status" value="1"/>
</dbReference>
<dbReference type="SUPFAM" id="SSF53383">
    <property type="entry name" value="PLP-dependent transferases"/>
    <property type="match status" value="1"/>
</dbReference>
<dbReference type="PANTHER" id="PTHR14084:SF0">
    <property type="entry name" value="KYNURENINASE"/>
    <property type="match status" value="1"/>
</dbReference>
<comment type="function">
    <text evidence="5">Catalyzes the cleavage of L-kynurenine (L-Kyn) and L-3-hydroxykynurenine (L-3OHKyn) into anthranilic acid (AA) and 3-hydroxyanthranilic acid (3-OHAA), respectively.</text>
</comment>
<evidence type="ECO:0000313" key="6">
    <source>
        <dbReference type="EMBL" id="MEX6429376.1"/>
    </source>
</evidence>
<dbReference type="InterPro" id="IPR015421">
    <property type="entry name" value="PyrdxlP-dep_Trfase_major"/>
</dbReference>
<dbReference type="NCBIfam" id="TIGR01814">
    <property type="entry name" value="kynureninase"/>
    <property type="match status" value="1"/>
</dbReference>
<keyword evidence="7" id="KW-1185">Reference proteome</keyword>
<name>A0ABV3Y1E3_9ACTN</name>
<keyword evidence="1 5" id="KW-0662">Pyridine nucleotide biosynthesis</keyword>
<dbReference type="InterPro" id="IPR010111">
    <property type="entry name" value="Kynureninase"/>
</dbReference>
<dbReference type="Proteomes" id="UP001560267">
    <property type="component" value="Unassembled WGS sequence"/>
</dbReference>
<comment type="caution">
    <text evidence="6">The sequence shown here is derived from an EMBL/GenBank/DDBJ whole genome shotgun (WGS) entry which is preliminary data.</text>
</comment>
<keyword evidence="2 5" id="KW-0378">Hydrolase</keyword>
<evidence type="ECO:0000313" key="7">
    <source>
        <dbReference type="Proteomes" id="UP001560267"/>
    </source>
</evidence>
<proteinExistence type="inferred from homology"/>
<dbReference type="PIRSF" id="PIRSF038800">
    <property type="entry name" value="KYNU"/>
    <property type="match status" value="1"/>
</dbReference>
<evidence type="ECO:0000256" key="2">
    <source>
        <dbReference type="ARBA" id="ARBA00022801"/>
    </source>
</evidence>
<keyword evidence="3 5" id="KW-0663">Pyridoxal phosphate</keyword>
<dbReference type="Gene3D" id="3.90.1150.10">
    <property type="entry name" value="Aspartate Aminotransferase, domain 1"/>
    <property type="match status" value="1"/>
</dbReference>
<evidence type="ECO:0000256" key="1">
    <source>
        <dbReference type="ARBA" id="ARBA00022642"/>
    </source>
</evidence>
<dbReference type="InterPro" id="IPR015424">
    <property type="entry name" value="PyrdxlP-dep_Trfase"/>
</dbReference>
<dbReference type="RefSeq" id="WP_298404365.1">
    <property type="nucleotide sequence ID" value="NZ_JBFSHR010000015.1"/>
</dbReference>
<comment type="subunit">
    <text evidence="5">Homodimer.</text>
</comment>
<dbReference type="EC" id="3.7.1.3" evidence="4 5"/>
<evidence type="ECO:0000256" key="3">
    <source>
        <dbReference type="ARBA" id="ARBA00022898"/>
    </source>
</evidence>
<dbReference type="EMBL" id="JBFSHR010000015">
    <property type="protein sequence ID" value="MEX6429376.1"/>
    <property type="molecule type" value="Genomic_DNA"/>
</dbReference>
<comment type="pathway">
    <text evidence="5">Amino-acid degradation; L-kynurenine degradation; L-alanine and anthranilate from L-kynurenine: step 1/1.</text>
</comment>
<organism evidence="6 7">
    <name type="scientific">Ferrimicrobium acidiphilum</name>
    <dbReference type="NCBI Taxonomy" id="121039"/>
    <lineage>
        <taxon>Bacteria</taxon>
        <taxon>Bacillati</taxon>
        <taxon>Actinomycetota</taxon>
        <taxon>Acidimicrobiia</taxon>
        <taxon>Acidimicrobiales</taxon>
        <taxon>Acidimicrobiaceae</taxon>
        <taxon>Ferrimicrobium</taxon>
    </lineage>
</organism>
<comment type="similarity">
    <text evidence="5">Belongs to the kynureninase family.</text>
</comment>
<dbReference type="Pfam" id="PF22580">
    <property type="entry name" value="KYNU_C"/>
    <property type="match status" value="1"/>
</dbReference>
<gene>
    <name evidence="6" type="primary">kynU</name>
    <name evidence="6" type="ORF">AB6A68_05925</name>
</gene>
<dbReference type="GO" id="GO:0030429">
    <property type="term" value="F:kynureninase activity"/>
    <property type="evidence" value="ECO:0007669"/>
    <property type="project" value="UniProtKB-EC"/>
</dbReference>
<evidence type="ECO:0000256" key="5">
    <source>
        <dbReference type="PIRNR" id="PIRNR038800"/>
    </source>
</evidence>
<comment type="cofactor">
    <cofactor evidence="5">
        <name>pyridoxal 5'-phosphate</name>
        <dbReference type="ChEBI" id="CHEBI:597326"/>
    </cofactor>
</comment>
<accession>A0ABV3Y1E3</accession>
<comment type="pathway">
    <text evidence="5">Cofactor biosynthesis; NAD(+) biosynthesis; quinolinate from L-kynurenine: step 2/3.</text>
</comment>
<comment type="catalytic activity">
    <reaction evidence="5">
        <text>L-kynurenine + H2O = anthranilate + L-alanine + H(+)</text>
        <dbReference type="Rhea" id="RHEA:16813"/>
        <dbReference type="ChEBI" id="CHEBI:15377"/>
        <dbReference type="ChEBI" id="CHEBI:15378"/>
        <dbReference type="ChEBI" id="CHEBI:16567"/>
        <dbReference type="ChEBI" id="CHEBI:57959"/>
        <dbReference type="ChEBI" id="CHEBI:57972"/>
        <dbReference type="EC" id="3.7.1.3"/>
    </reaction>
</comment>
<comment type="catalytic activity">
    <reaction evidence="5">
        <text>3-hydroxy-L-kynurenine + H2O = 3-hydroxyanthranilate + L-alanine + H(+)</text>
        <dbReference type="Rhea" id="RHEA:25143"/>
        <dbReference type="ChEBI" id="CHEBI:15377"/>
        <dbReference type="ChEBI" id="CHEBI:15378"/>
        <dbReference type="ChEBI" id="CHEBI:36559"/>
        <dbReference type="ChEBI" id="CHEBI:57972"/>
        <dbReference type="ChEBI" id="CHEBI:58125"/>
        <dbReference type="EC" id="3.7.1.3"/>
    </reaction>
</comment>